<protein>
    <submittedName>
        <fullName evidence="1">Uncharacterized protein</fullName>
    </submittedName>
</protein>
<dbReference type="RefSeq" id="WP_099580537.1">
    <property type="nucleotide sequence ID" value="NZ_MJBI02000001.1"/>
</dbReference>
<dbReference type="InterPro" id="IPR020908">
    <property type="entry name" value="UPF0738"/>
</dbReference>
<reference evidence="1 2" key="1">
    <citation type="journal article" date="2018" name="Front. Microbiol.">
        <title>Description and Comparative Genomics of Macrococcus caseolyticus subsp. hominis subsp. nov., Macrococcus goetzii sp. nov., Macrococcus epidermidis sp. nov., and Macrococcus bohemicus sp. nov., Novel Macrococci From Human Clinical Material With Virulence Potential and Suspected Uptake of Foreign DNA by Natural Transformation.</title>
        <authorList>
            <person name="Maslanova I."/>
            <person name="Wertheimer Z."/>
            <person name="Sedlacek I."/>
            <person name="Svec P."/>
            <person name="Indrakova A."/>
            <person name="Kovarovic V."/>
            <person name="Schumann P."/>
            <person name="Sproer C."/>
            <person name="Kralova S."/>
            <person name="Sedo O."/>
            <person name="Kristofova L."/>
            <person name="Vrbovska V."/>
            <person name="Fuzik T."/>
            <person name="Petras P."/>
            <person name="Zdrahal Z."/>
            <person name="Ruzickova V."/>
            <person name="Doskar J."/>
            <person name="Pantucek R."/>
        </authorList>
    </citation>
    <scope>NUCLEOTIDE SEQUENCE [LARGE SCALE GENOMIC DNA]</scope>
    <source>
        <strain evidence="1 2">CCM 4927</strain>
    </source>
</reference>
<proteinExistence type="predicted"/>
<dbReference type="AlphaFoldDB" id="A0A2G5NMB6"/>
<evidence type="ECO:0000313" key="2">
    <source>
        <dbReference type="Proteomes" id="UP000229523"/>
    </source>
</evidence>
<dbReference type="EMBL" id="MJBI02000001">
    <property type="protein sequence ID" value="RAI83112.1"/>
    <property type="molecule type" value="Genomic_DNA"/>
</dbReference>
<dbReference type="Proteomes" id="UP000229523">
    <property type="component" value="Unassembled WGS sequence"/>
</dbReference>
<dbReference type="Pfam" id="PF19785">
    <property type="entry name" value="UPF0738"/>
    <property type="match status" value="1"/>
</dbReference>
<gene>
    <name evidence="1" type="ORF">BFS35_005320</name>
</gene>
<evidence type="ECO:0000313" key="1">
    <source>
        <dbReference type="EMBL" id="RAI83112.1"/>
    </source>
</evidence>
<keyword evidence="2" id="KW-1185">Reference proteome</keyword>
<accession>A0A2G5NMB6</accession>
<name>A0A2G5NMB6_9STAP</name>
<organism evidence="1 2">
    <name type="scientific">Macrococcoides goetzii</name>
    <dbReference type="NCBI Taxonomy" id="1891097"/>
    <lineage>
        <taxon>Bacteria</taxon>
        <taxon>Bacillati</taxon>
        <taxon>Bacillota</taxon>
        <taxon>Bacilli</taxon>
        <taxon>Bacillales</taxon>
        <taxon>Staphylococcaceae</taxon>
        <taxon>Macrococcoides</taxon>
    </lineage>
</organism>
<comment type="caution">
    <text evidence="1">The sequence shown here is derived from an EMBL/GenBank/DDBJ whole genome shotgun (WGS) entry which is preliminary data.</text>
</comment>
<sequence length="114" mass="13467">MNLHVNEIKLEENKVMIFTEESPIEATATGTMVVDSDNFQFVYLLDGGESFANLRFVEETWHMMKAYESYPWFLYGTIELINFKEEFDELIDNIQGNFNYGKPFVERVEEVFEL</sequence>